<reference evidence="1" key="1">
    <citation type="submission" date="2014-11" db="EMBL/GenBank/DDBJ databases">
        <authorList>
            <person name="Amaro Gonzalez C."/>
        </authorList>
    </citation>
    <scope>NUCLEOTIDE SEQUENCE</scope>
</reference>
<dbReference type="EMBL" id="GBXM01093568">
    <property type="protein sequence ID" value="JAH15009.1"/>
    <property type="molecule type" value="Transcribed_RNA"/>
</dbReference>
<organism evidence="1">
    <name type="scientific">Anguilla anguilla</name>
    <name type="common">European freshwater eel</name>
    <name type="synonym">Muraena anguilla</name>
    <dbReference type="NCBI Taxonomy" id="7936"/>
    <lineage>
        <taxon>Eukaryota</taxon>
        <taxon>Metazoa</taxon>
        <taxon>Chordata</taxon>
        <taxon>Craniata</taxon>
        <taxon>Vertebrata</taxon>
        <taxon>Euteleostomi</taxon>
        <taxon>Actinopterygii</taxon>
        <taxon>Neopterygii</taxon>
        <taxon>Teleostei</taxon>
        <taxon>Anguilliformes</taxon>
        <taxon>Anguillidae</taxon>
        <taxon>Anguilla</taxon>
    </lineage>
</organism>
<name>A0A0E9QDZ6_ANGAN</name>
<protein>
    <submittedName>
        <fullName evidence="1">Uncharacterized protein</fullName>
    </submittedName>
</protein>
<reference evidence="1" key="2">
    <citation type="journal article" date="2015" name="Fish Shellfish Immunol.">
        <title>Early steps in the European eel (Anguilla anguilla)-Vibrio vulnificus interaction in the gills: Role of the RtxA13 toxin.</title>
        <authorList>
            <person name="Callol A."/>
            <person name="Pajuelo D."/>
            <person name="Ebbesson L."/>
            <person name="Teles M."/>
            <person name="MacKenzie S."/>
            <person name="Amaro C."/>
        </authorList>
    </citation>
    <scope>NUCLEOTIDE SEQUENCE</scope>
</reference>
<proteinExistence type="predicted"/>
<evidence type="ECO:0000313" key="1">
    <source>
        <dbReference type="EMBL" id="JAH15009.1"/>
    </source>
</evidence>
<sequence length="45" mass="5274">MQQDISYSTFYESVQLVAHPKCGPNFHLHVLNIECLYVCYVPRMV</sequence>
<dbReference type="AlphaFoldDB" id="A0A0E9QDZ6"/>
<accession>A0A0E9QDZ6</accession>